<organism evidence="1 2">
    <name type="scientific">Diphasiastrum complanatum</name>
    <name type="common">Issler's clubmoss</name>
    <name type="synonym">Lycopodium complanatum</name>
    <dbReference type="NCBI Taxonomy" id="34168"/>
    <lineage>
        <taxon>Eukaryota</taxon>
        <taxon>Viridiplantae</taxon>
        <taxon>Streptophyta</taxon>
        <taxon>Embryophyta</taxon>
        <taxon>Tracheophyta</taxon>
        <taxon>Lycopodiopsida</taxon>
        <taxon>Lycopodiales</taxon>
        <taxon>Lycopodiaceae</taxon>
        <taxon>Lycopodioideae</taxon>
        <taxon>Diphasiastrum</taxon>
    </lineage>
</organism>
<gene>
    <name evidence="1" type="ORF">O6H91_06G029600</name>
</gene>
<evidence type="ECO:0000313" key="1">
    <source>
        <dbReference type="EMBL" id="KAJ7551810.1"/>
    </source>
</evidence>
<keyword evidence="2" id="KW-1185">Reference proteome</keyword>
<protein>
    <submittedName>
        <fullName evidence="1">Uncharacterized protein</fullName>
    </submittedName>
</protein>
<sequence>MKRHGMDTPGKHLGVIGLGGLGHLAVKFGKAFGLEVSVLSTSPGKRDEALTVLGADNFIVTSNEAELKARSPCSYKFSLLQNVTIKKLARWFEIFRDIPQC</sequence>
<comment type="caution">
    <text evidence="1">The sequence shown here is derived from an EMBL/GenBank/DDBJ whole genome shotgun (WGS) entry which is preliminary data.</text>
</comment>
<dbReference type="Proteomes" id="UP001162992">
    <property type="component" value="Chromosome 6"/>
</dbReference>
<accession>A0ACC2DCE9</accession>
<reference evidence="2" key="1">
    <citation type="journal article" date="2024" name="Proc. Natl. Acad. Sci. U.S.A.">
        <title>Extraordinary preservation of gene collinearity over three hundred million years revealed in homosporous lycophytes.</title>
        <authorList>
            <person name="Li C."/>
            <person name="Wickell D."/>
            <person name="Kuo L.Y."/>
            <person name="Chen X."/>
            <person name="Nie B."/>
            <person name="Liao X."/>
            <person name="Peng D."/>
            <person name="Ji J."/>
            <person name="Jenkins J."/>
            <person name="Williams M."/>
            <person name="Shu S."/>
            <person name="Plott C."/>
            <person name="Barry K."/>
            <person name="Rajasekar S."/>
            <person name="Grimwood J."/>
            <person name="Han X."/>
            <person name="Sun S."/>
            <person name="Hou Z."/>
            <person name="He W."/>
            <person name="Dai G."/>
            <person name="Sun C."/>
            <person name="Schmutz J."/>
            <person name="Leebens-Mack J.H."/>
            <person name="Li F.W."/>
            <person name="Wang L."/>
        </authorList>
    </citation>
    <scope>NUCLEOTIDE SEQUENCE [LARGE SCALE GENOMIC DNA]</scope>
    <source>
        <strain evidence="2">cv. PW_Plant_1</strain>
    </source>
</reference>
<dbReference type="EMBL" id="CM055097">
    <property type="protein sequence ID" value="KAJ7551810.1"/>
    <property type="molecule type" value="Genomic_DNA"/>
</dbReference>
<evidence type="ECO:0000313" key="2">
    <source>
        <dbReference type="Proteomes" id="UP001162992"/>
    </source>
</evidence>
<name>A0ACC2DCE9_DIPCM</name>
<proteinExistence type="predicted"/>